<comment type="caution">
    <text evidence="1">The sequence shown here is derived from an EMBL/GenBank/DDBJ whole genome shotgun (WGS) entry which is preliminary data.</text>
</comment>
<evidence type="ECO:0000313" key="1">
    <source>
        <dbReference type="EMBL" id="KAH7669183.1"/>
    </source>
</evidence>
<keyword evidence="1" id="KW-0328">Glycosyltransferase</keyword>
<protein>
    <submittedName>
        <fullName evidence="1">Lactosylceramide 4-alpha-galactosyltransferase protein</fullName>
        <ecNumber evidence="1">2.4.1.228</ecNumber>
    </submittedName>
</protein>
<organism evidence="1 2">
    <name type="scientific">Dioscorea alata</name>
    <name type="common">Purple yam</name>
    <dbReference type="NCBI Taxonomy" id="55571"/>
    <lineage>
        <taxon>Eukaryota</taxon>
        <taxon>Viridiplantae</taxon>
        <taxon>Streptophyta</taxon>
        <taxon>Embryophyta</taxon>
        <taxon>Tracheophyta</taxon>
        <taxon>Spermatophyta</taxon>
        <taxon>Magnoliopsida</taxon>
        <taxon>Liliopsida</taxon>
        <taxon>Dioscoreales</taxon>
        <taxon>Dioscoreaceae</taxon>
        <taxon>Dioscorea</taxon>
    </lineage>
</organism>
<dbReference type="Proteomes" id="UP000827976">
    <property type="component" value="Chromosome 11"/>
</dbReference>
<dbReference type="EMBL" id="CM037021">
    <property type="protein sequence ID" value="KAH7669183.1"/>
    <property type="molecule type" value="Genomic_DNA"/>
</dbReference>
<gene>
    <name evidence="1" type="ORF">IHE45_11G061400</name>
</gene>
<evidence type="ECO:0000313" key="2">
    <source>
        <dbReference type="Proteomes" id="UP000827976"/>
    </source>
</evidence>
<keyword evidence="1" id="KW-0808">Transferase</keyword>
<proteinExistence type="predicted"/>
<keyword evidence="2" id="KW-1185">Reference proteome</keyword>
<name>A0ACB7V709_DIOAL</name>
<reference evidence="2" key="1">
    <citation type="journal article" date="2022" name="Nat. Commun.">
        <title>Chromosome evolution and the genetic basis of agronomically important traits in greater yam.</title>
        <authorList>
            <person name="Bredeson J.V."/>
            <person name="Lyons J.B."/>
            <person name="Oniyinde I.O."/>
            <person name="Okereke N.R."/>
            <person name="Kolade O."/>
            <person name="Nnabue I."/>
            <person name="Nwadili C.O."/>
            <person name="Hribova E."/>
            <person name="Parker M."/>
            <person name="Nwogha J."/>
            <person name="Shu S."/>
            <person name="Carlson J."/>
            <person name="Kariba R."/>
            <person name="Muthemba S."/>
            <person name="Knop K."/>
            <person name="Barton G.J."/>
            <person name="Sherwood A.V."/>
            <person name="Lopez-Montes A."/>
            <person name="Asiedu R."/>
            <person name="Jamnadass R."/>
            <person name="Muchugi A."/>
            <person name="Goodstein D."/>
            <person name="Egesi C.N."/>
            <person name="Featherston J."/>
            <person name="Asfaw A."/>
            <person name="Simpson G.G."/>
            <person name="Dolezel J."/>
            <person name="Hendre P.S."/>
            <person name="Van Deynze A."/>
            <person name="Kumar P.L."/>
            <person name="Obidiegwu J.E."/>
            <person name="Bhattacharjee R."/>
            <person name="Rokhsar D.S."/>
        </authorList>
    </citation>
    <scope>NUCLEOTIDE SEQUENCE [LARGE SCALE GENOMIC DNA]</scope>
    <source>
        <strain evidence="2">cv. TDa95/00328</strain>
    </source>
</reference>
<sequence length="408" mass="46392">MIFKLFFKLSSMSSMAEHPSKPKKPLSLLFLLPTSFTFACLLLALINGTLSFFSLPSPSVNELKPSSSPLMNISILISKQRASINMNPKKMIINSKLKFLKPNKHSKLFSAKVSKFINSSCTLLFFMTWISSSTYFGPRELLSMESVFKFHPNACLLIVSNSMDTPKGARILKPYKDQGFKVLAISPDYYYFSTFLFRKTPAESWFKKLIQGSIDPGEVSLGQNMSNLIRLAILYKLGGIYLDTDVIVMKSLHGLKNVIGAQTLDVHGNWSRLNNAVMIFSKGHPLVLKFIEEFVKTFDGRKWGYNGPYLVSRVVERVAGKPGFEFSVLPPPAFYPVGWRRMEGLFERPLDGRHARWVKMKVERIKKESFALHLWNRESRELKVGEGSVIQRLIKVCCVLCDHFDGEF</sequence>
<accession>A0ACB7V709</accession>
<dbReference type="EC" id="2.4.1.228" evidence="1"/>